<gene>
    <name evidence="2" type="ORF">HMPREF9372_2569</name>
</gene>
<reference evidence="2 3" key="1">
    <citation type="submission" date="2011-04" db="EMBL/GenBank/DDBJ databases">
        <authorList>
            <person name="Muzny D."/>
            <person name="Qin X."/>
            <person name="Deng J."/>
            <person name="Jiang H."/>
            <person name="Liu Y."/>
            <person name="Qu J."/>
            <person name="Song X.-Z."/>
            <person name="Zhang L."/>
            <person name="Thornton R."/>
            <person name="Coyle M."/>
            <person name="Francisco L."/>
            <person name="Jackson L."/>
            <person name="Javaid M."/>
            <person name="Korchina V."/>
            <person name="Kovar C."/>
            <person name="Mata R."/>
            <person name="Mathew T."/>
            <person name="Ngo R."/>
            <person name="Nguyen L."/>
            <person name="Nguyen N."/>
            <person name="Okwuonu G."/>
            <person name="Ongeri F."/>
            <person name="Pham C."/>
            <person name="Simmons D."/>
            <person name="Wilczek-Boney K."/>
            <person name="Hale W."/>
            <person name="Jakkamsetti A."/>
            <person name="Pham P."/>
            <person name="Ruth R."/>
            <person name="San Lucas F."/>
            <person name="Warren J."/>
            <person name="Zhang J."/>
            <person name="Zhao Z."/>
            <person name="Zhou C."/>
            <person name="Zhu D."/>
            <person name="Lee S."/>
            <person name="Bess C."/>
            <person name="Blankenburg K."/>
            <person name="Forbes L."/>
            <person name="Fu Q."/>
            <person name="Gubbala S."/>
            <person name="Hirani K."/>
            <person name="Jayaseelan J.C."/>
            <person name="Lara F."/>
            <person name="Munidasa M."/>
            <person name="Palculict T."/>
            <person name="Patil S."/>
            <person name="Pu L.-L."/>
            <person name="Saada N."/>
            <person name="Tang L."/>
            <person name="Weissenberger G."/>
            <person name="Zhu Y."/>
            <person name="Hemphill L."/>
            <person name="Shang Y."/>
            <person name="Youmans B."/>
            <person name="Ayvaz T."/>
            <person name="Ross M."/>
            <person name="Santibanez J."/>
            <person name="Aqrawi P."/>
            <person name="Gross S."/>
            <person name="Joshi V."/>
            <person name="Fowler G."/>
            <person name="Nazareth L."/>
            <person name="Reid J."/>
            <person name="Worley K."/>
            <person name="Petrosino J."/>
            <person name="Highlander S."/>
            <person name="Gibbs R."/>
        </authorList>
    </citation>
    <scope>NUCLEOTIDE SEQUENCE [LARGE SCALE GENOMIC DNA]</scope>
    <source>
        <strain evidence="2 3">2681</strain>
    </source>
</reference>
<dbReference type="CDD" id="cd04301">
    <property type="entry name" value="NAT_SF"/>
    <property type="match status" value="1"/>
</dbReference>
<dbReference type="AlphaFoldDB" id="F9DUT8"/>
<sequence>MKNPTLTIRTIDSLEDLQKVHALESIVWSVEDTVPTSHTIATVKNGGLILGAFDEDRLIGFQYSFPGFDGKSIYLYSHSLGIHPDYRRLGIGEQLKVAQKKVALEKGYDRIVWTYDPLETVNANLNLHKLRAVVVDYTENAYGEMEDGMNNGIPTDRFTVEWNIREQPTDSAPIDLDKVHSLVETSVDNGFLHAEHMNWQTDHQKLIVPVPANFQELKQHDLTAAIIWREKTREIFKGCLSNGWIVTDLLKHPENNEGYVYILEKRGNYDGN</sequence>
<dbReference type="SUPFAM" id="SSF55729">
    <property type="entry name" value="Acyl-CoA N-acyltransferases (Nat)"/>
    <property type="match status" value="1"/>
</dbReference>
<dbReference type="PROSITE" id="PS51186">
    <property type="entry name" value="GNAT"/>
    <property type="match status" value="1"/>
</dbReference>
<dbReference type="InterPro" id="IPR038764">
    <property type="entry name" value="GNAT_N_AcTrfase_prd"/>
</dbReference>
<evidence type="ECO:0000313" key="2">
    <source>
        <dbReference type="EMBL" id="EGQ24126.1"/>
    </source>
</evidence>
<dbReference type="PANTHER" id="PTHR41700:SF1">
    <property type="entry name" value="N-ACETYLTRANSFERASE DOMAIN-CONTAINING PROTEIN"/>
    <property type="match status" value="1"/>
</dbReference>
<dbReference type="PANTHER" id="PTHR41700">
    <property type="entry name" value="GCN5-RELATED N-ACETYLTRANSFERASE"/>
    <property type="match status" value="1"/>
</dbReference>
<evidence type="ECO:0000313" key="3">
    <source>
        <dbReference type="Proteomes" id="UP000005316"/>
    </source>
</evidence>
<proteinExistence type="predicted"/>
<dbReference type="InterPro" id="IPR000182">
    <property type="entry name" value="GNAT_dom"/>
</dbReference>
<evidence type="ECO:0000259" key="1">
    <source>
        <dbReference type="PROSITE" id="PS51186"/>
    </source>
</evidence>
<organism evidence="2 3">
    <name type="scientific">Sporosarcina newyorkensis 2681</name>
    <dbReference type="NCBI Taxonomy" id="1027292"/>
    <lineage>
        <taxon>Bacteria</taxon>
        <taxon>Bacillati</taxon>
        <taxon>Bacillota</taxon>
        <taxon>Bacilli</taxon>
        <taxon>Bacillales</taxon>
        <taxon>Caryophanaceae</taxon>
        <taxon>Sporosarcina</taxon>
    </lineage>
</organism>
<dbReference type="EMBL" id="AFPZ01000076">
    <property type="protein sequence ID" value="EGQ24126.1"/>
    <property type="molecule type" value="Genomic_DNA"/>
</dbReference>
<dbReference type="HOGENOM" id="CLU_061573_1_0_9"/>
<dbReference type="Pfam" id="PF00583">
    <property type="entry name" value="Acetyltransf_1"/>
    <property type="match status" value="1"/>
</dbReference>
<feature type="domain" description="N-acetyltransferase" evidence="1">
    <location>
        <begin position="6"/>
        <end position="165"/>
    </location>
</feature>
<dbReference type="Proteomes" id="UP000005316">
    <property type="component" value="Unassembled WGS sequence"/>
</dbReference>
<protein>
    <submittedName>
        <fullName evidence="2">Putative GCN5-related N-acetyltransferase</fullName>
    </submittedName>
</protein>
<dbReference type="OrthoDB" id="9797990at2"/>
<dbReference type="Gene3D" id="3.40.630.30">
    <property type="match status" value="1"/>
</dbReference>
<accession>F9DUT8</accession>
<keyword evidence="2" id="KW-0808">Transferase</keyword>
<comment type="caution">
    <text evidence="2">The sequence shown here is derived from an EMBL/GenBank/DDBJ whole genome shotgun (WGS) entry which is preliminary data.</text>
</comment>
<dbReference type="STRING" id="759851.SAMN04244570_0178"/>
<dbReference type="InterPro" id="IPR016181">
    <property type="entry name" value="Acyl_CoA_acyltransferase"/>
</dbReference>
<dbReference type="eggNOG" id="COG3375">
    <property type="taxonomic scope" value="Bacteria"/>
</dbReference>
<dbReference type="GO" id="GO:0016747">
    <property type="term" value="F:acyltransferase activity, transferring groups other than amino-acyl groups"/>
    <property type="evidence" value="ECO:0007669"/>
    <property type="project" value="InterPro"/>
</dbReference>
<dbReference type="RefSeq" id="WP_009499257.1">
    <property type="nucleotide sequence ID" value="NZ_GL982999.1"/>
</dbReference>
<name>F9DUT8_9BACL</name>